<reference evidence="1" key="1">
    <citation type="submission" date="2024-09" db="EMBL/GenBank/DDBJ databases">
        <authorList>
            <person name="Liu J."/>
        </authorList>
    </citation>
    <scope>NUCLEOTIDE SEQUENCE</scope>
    <source>
        <strain evidence="1">NBU2967</strain>
    </source>
</reference>
<accession>A0ACC7LN67</accession>
<keyword evidence="2" id="KW-1185">Reference proteome</keyword>
<proteinExistence type="predicted"/>
<sequence>MKNIFVAGLILLLTSFDNAPGTITDEERKNAIESMLETQQRVANVIKGLNKAQLDFKANSDSWSVGECLEHLTISEKVFNQMLKAALEKPADPSRRSEVKMSDEQLMAVITDRGNKVKTSEVFEPTGKYKSHKQSLKAFNKQRKAHIAYMKSTNDDLRNLYGELPFGTIDGYQILWFMSGHTERHVQQMEEVMQDANFPK</sequence>
<gene>
    <name evidence="1" type="ORF">ACEZ3G_16350</name>
</gene>
<dbReference type="EMBL" id="JBHFPV010000006">
    <property type="protein sequence ID" value="MFH6605059.1"/>
    <property type="molecule type" value="Genomic_DNA"/>
</dbReference>
<name>A0ACC7LN67_9FLAO</name>
<protein>
    <submittedName>
        <fullName evidence="1">DinB family protein</fullName>
    </submittedName>
</protein>
<evidence type="ECO:0000313" key="2">
    <source>
        <dbReference type="Proteomes" id="UP001595191"/>
    </source>
</evidence>
<comment type="caution">
    <text evidence="1">The sequence shown here is derived from an EMBL/GenBank/DDBJ whole genome shotgun (WGS) entry which is preliminary data.</text>
</comment>
<organism evidence="1 2">
    <name type="scientific">Meishania litoralis</name>
    <dbReference type="NCBI Taxonomy" id="3434685"/>
    <lineage>
        <taxon>Bacteria</taxon>
        <taxon>Pseudomonadati</taxon>
        <taxon>Bacteroidota</taxon>
        <taxon>Flavobacteriia</taxon>
        <taxon>Flavobacteriales</taxon>
        <taxon>Flavobacteriaceae</taxon>
        <taxon>Meishania</taxon>
    </lineage>
</organism>
<evidence type="ECO:0000313" key="1">
    <source>
        <dbReference type="EMBL" id="MFH6605059.1"/>
    </source>
</evidence>
<dbReference type="Proteomes" id="UP001595191">
    <property type="component" value="Unassembled WGS sequence"/>
</dbReference>